<reference evidence="1 2" key="1">
    <citation type="submission" date="2024-07" db="EMBL/GenBank/DDBJ databases">
        <authorList>
            <person name="Wang L."/>
        </authorList>
    </citation>
    <scope>NUCLEOTIDE SEQUENCE [LARGE SCALE GENOMIC DNA]</scope>
    <source>
        <strain evidence="1 2">WL359</strain>
    </source>
</reference>
<dbReference type="Pfam" id="PF13531">
    <property type="entry name" value="SBP_bac_11"/>
    <property type="match status" value="1"/>
</dbReference>
<organism evidence="1 2">
    <name type="scientific">Buttiauxella gaviniae</name>
    <dbReference type="NCBI Taxonomy" id="82990"/>
    <lineage>
        <taxon>Bacteria</taxon>
        <taxon>Pseudomonadati</taxon>
        <taxon>Pseudomonadota</taxon>
        <taxon>Gammaproteobacteria</taxon>
        <taxon>Enterobacterales</taxon>
        <taxon>Enterobacteriaceae</taxon>
        <taxon>Buttiauxella</taxon>
    </lineage>
</organism>
<dbReference type="Proteomes" id="UP001555342">
    <property type="component" value="Unassembled WGS sequence"/>
</dbReference>
<dbReference type="Gene3D" id="3.40.190.10">
    <property type="entry name" value="Periplasmic binding protein-like II"/>
    <property type="match status" value="2"/>
</dbReference>
<evidence type="ECO:0000313" key="2">
    <source>
        <dbReference type="Proteomes" id="UP001555342"/>
    </source>
</evidence>
<dbReference type="EMBL" id="JBFMVT010000002">
    <property type="protein sequence ID" value="MEW7315028.1"/>
    <property type="molecule type" value="Genomic_DNA"/>
</dbReference>
<protein>
    <submittedName>
        <fullName evidence="1">Substrate-binding domain-containing protein</fullName>
    </submittedName>
</protein>
<dbReference type="SUPFAM" id="SSF53850">
    <property type="entry name" value="Periplasmic binding protein-like II"/>
    <property type="match status" value="1"/>
</dbReference>
<name>A0ABV3NZV8_9ENTR</name>
<dbReference type="PANTHER" id="PTHR30632:SF0">
    <property type="entry name" value="SULFATE-BINDING PROTEIN"/>
    <property type="match status" value="1"/>
</dbReference>
<dbReference type="PANTHER" id="PTHR30632">
    <property type="entry name" value="MOLYBDATE-BINDING PERIPLASMIC PROTEIN"/>
    <property type="match status" value="1"/>
</dbReference>
<sequence length="240" mass="25979">MTSPLPLLAAGSLRLAFTPLLNHFTQVTGIEVAVQYGPAGLLRERIEAGEPCALFASANREHPQRLLAQGKAATAHTFCWNQLSLTTQKNGDWLELLSNPLLRIGTSTPGCDPSGDYTWALFDKLEQLQQGRGEPLRSRAIQLVGGRDTVTIPAGELASAWILRQDLADVFIGYAHYGKALSGQPDIRSVAIPPEHNIQCEYQLAVLDDCQEVIALVEFILASEGQAFLAAAGFLPATFQ</sequence>
<proteinExistence type="predicted"/>
<dbReference type="RefSeq" id="WP_367597035.1">
    <property type="nucleotide sequence ID" value="NZ_JBFMVT010000002.1"/>
</dbReference>
<evidence type="ECO:0000313" key="1">
    <source>
        <dbReference type="EMBL" id="MEW7315028.1"/>
    </source>
</evidence>
<gene>
    <name evidence="1" type="ORF">AB1E22_20355</name>
</gene>
<accession>A0ABV3NZV8</accession>
<keyword evidence="2" id="KW-1185">Reference proteome</keyword>
<comment type="caution">
    <text evidence="1">The sequence shown here is derived from an EMBL/GenBank/DDBJ whole genome shotgun (WGS) entry which is preliminary data.</text>
</comment>
<dbReference type="InterPro" id="IPR050682">
    <property type="entry name" value="ModA/WtpA"/>
</dbReference>